<dbReference type="PRINTS" id="PR00411">
    <property type="entry name" value="PNDRDTASEI"/>
</dbReference>
<dbReference type="SUPFAM" id="SSF51905">
    <property type="entry name" value="FAD/NAD(P)-binding domain"/>
    <property type="match status" value="1"/>
</dbReference>
<dbReference type="InterPro" id="IPR023753">
    <property type="entry name" value="FAD/NAD-binding_dom"/>
</dbReference>
<evidence type="ECO:0000259" key="7">
    <source>
        <dbReference type="Pfam" id="PF07992"/>
    </source>
</evidence>
<dbReference type="InterPro" id="IPR036188">
    <property type="entry name" value="FAD/NAD-bd_sf"/>
</dbReference>
<dbReference type="PRINTS" id="PR00368">
    <property type="entry name" value="FADPNR"/>
</dbReference>
<comment type="similarity">
    <text evidence="2">Belongs to the class-I pyridine nucleotide-disulfide oxidoreductase family.</text>
</comment>
<protein>
    <recommendedName>
        <fullName evidence="10">Mercuric reductase</fullName>
    </recommendedName>
</protein>
<sequence length="342" mass="36533">MRIACLGGSEKILTPDRVLIATGASPVVPPIPGLHDTPYWTSNEALVAQAVPRHLIVLGGSAVGLEIGQAFRRLGAQVTIVEALPRLRPRDDEAIGESQKVIFEQEGARVLTGKQPKAVRHTQNNFEVELENETLKSDALLVATGRRPNTAGLALDRARVAIGENGEIIVDDRLRTSVEHVYAAGDCTNQPQFVYAAAGTRAAINMMGGDVALDLSAMPSVVFTDPQVATVGLTEIHARARGVDAEARTLTLDNLPRALANFDTRGIIKLVAEKQTGRLLGAQVLAAEGGEIIQTAALALRNRMTIHDLADQLFPYLTMVEGLKLAAQTFTKDVKQLSCCAG</sequence>
<evidence type="ECO:0008006" key="10">
    <source>
        <dbReference type="Google" id="ProtNLM"/>
    </source>
</evidence>
<name>A0A1F6V358_9PROT</name>
<dbReference type="GO" id="GO:0003955">
    <property type="term" value="F:NAD(P)H dehydrogenase (quinone) activity"/>
    <property type="evidence" value="ECO:0007669"/>
    <property type="project" value="TreeGrafter"/>
</dbReference>
<evidence type="ECO:0000256" key="4">
    <source>
        <dbReference type="ARBA" id="ARBA00022827"/>
    </source>
</evidence>
<feature type="domain" description="Pyridine nucleotide-disulphide oxidoreductase dimerisation" evidence="6">
    <location>
        <begin position="218"/>
        <end position="326"/>
    </location>
</feature>
<proteinExistence type="inferred from homology"/>
<dbReference type="GO" id="GO:0050660">
    <property type="term" value="F:flavin adenine dinucleotide binding"/>
    <property type="evidence" value="ECO:0007669"/>
    <property type="project" value="TreeGrafter"/>
</dbReference>
<accession>A0A1F6V358</accession>
<dbReference type="SUPFAM" id="SSF55424">
    <property type="entry name" value="FAD/NAD-linked reductases, dimerisation (C-terminal) domain"/>
    <property type="match status" value="1"/>
</dbReference>
<dbReference type="Gene3D" id="3.30.390.30">
    <property type="match status" value="1"/>
</dbReference>
<dbReference type="PANTHER" id="PTHR43014:SF2">
    <property type="entry name" value="MERCURIC REDUCTASE"/>
    <property type="match status" value="1"/>
</dbReference>
<evidence type="ECO:0000256" key="2">
    <source>
        <dbReference type="ARBA" id="ARBA00007532"/>
    </source>
</evidence>
<dbReference type="FunFam" id="3.30.390.30:FF:000001">
    <property type="entry name" value="Dihydrolipoyl dehydrogenase"/>
    <property type="match status" value="1"/>
</dbReference>
<evidence type="ECO:0000313" key="8">
    <source>
        <dbReference type="EMBL" id="OGI63874.1"/>
    </source>
</evidence>
<comment type="caution">
    <text evidence="8">The sequence shown here is derived from an EMBL/GenBank/DDBJ whole genome shotgun (WGS) entry which is preliminary data.</text>
</comment>
<dbReference type="PANTHER" id="PTHR43014">
    <property type="entry name" value="MERCURIC REDUCTASE"/>
    <property type="match status" value="1"/>
</dbReference>
<organism evidence="8 9">
    <name type="scientific">Candidatus Muproteobacteria bacterium RBG_16_60_9</name>
    <dbReference type="NCBI Taxonomy" id="1817755"/>
    <lineage>
        <taxon>Bacteria</taxon>
        <taxon>Pseudomonadati</taxon>
        <taxon>Pseudomonadota</taxon>
        <taxon>Candidatus Muproteobacteria</taxon>
    </lineage>
</organism>
<evidence type="ECO:0000256" key="1">
    <source>
        <dbReference type="ARBA" id="ARBA00001974"/>
    </source>
</evidence>
<feature type="domain" description="FAD/NAD(P)-binding" evidence="7">
    <location>
        <begin position="8"/>
        <end position="198"/>
    </location>
</feature>
<gene>
    <name evidence="8" type="ORF">A2W18_11555</name>
</gene>
<dbReference type="Proteomes" id="UP000179076">
    <property type="component" value="Unassembled WGS sequence"/>
</dbReference>
<dbReference type="Pfam" id="PF02852">
    <property type="entry name" value="Pyr_redox_dim"/>
    <property type="match status" value="1"/>
</dbReference>
<dbReference type="Pfam" id="PF07992">
    <property type="entry name" value="Pyr_redox_2"/>
    <property type="match status" value="1"/>
</dbReference>
<evidence type="ECO:0000256" key="3">
    <source>
        <dbReference type="ARBA" id="ARBA00022630"/>
    </source>
</evidence>
<evidence type="ECO:0000313" key="9">
    <source>
        <dbReference type="Proteomes" id="UP000179076"/>
    </source>
</evidence>
<reference evidence="8 9" key="1">
    <citation type="journal article" date="2016" name="Nat. Commun.">
        <title>Thousands of microbial genomes shed light on interconnected biogeochemical processes in an aquifer system.</title>
        <authorList>
            <person name="Anantharaman K."/>
            <person name="Brown C.T."/>
            <person name="Hug L.A."/>
            <person name="Sharon I."/>
            <person name="Castelle C.J."/>
            <person name="Probst A.J."/>
            <person name="Thomas B.C."/>
            <person name="Singh A."/>
            <person name="Wilkins M.J."/>
            <person name="Karaoz U."/>
            <person name="Brodie E.L."/>
            <person name="Williams K.H."/>
            <person name="Hubbard S.S."/>
            <person name="Banfield J.F."/>
        </authorList>
    </citation>
    <scope>NUCLEOTIDE SEQUENCE [LARGE SCALE GENOMIC DNA]</scope>
</reference>
<keyword evidence="5" id="KW-0560">Oxidoreductase</keyword>
<dbReference type="Gene3D" id="3.50.50.60">
    <property type="entry name" value="FAD/NAD(P)-binding domain"/>
    <property type="match status" value="2"/>
</dbReference>
<keyword evidence="4" id="KW-0274">FAD</keyword>
<keyword evidence="3" id="KW-0285">Flavoprotein</keyword>
<dbReference type="InterPro" id="IPR016156">
    <property type="entry name" value="FAD/NAD-linked_Rdtase_dimer_sf"/>
</dbReference>
<dbReference type="InterPro" id="IPR004099">
    <property type="entry name" value="Pyr_nucl-diS_OxRdtase_dimer"/>
</dbReference>
<dbReference type="AlphaFoldDB" id="A0A1F6V358"/>
<dbReference type="EMBL" id="MFSP01000146">
    <property type="protein sequence ID" value="OGI63874.1"/>
    <property type="molecule type" value="Genomic_DNA"/>
</dbReference>
<evidence type="ECO:0000256" key="5">
    <source>
        <dbReference type="ARBA" id="ARBA00023002"/>
    </source>
</evidence>
<comment type="cofactor">
    <cofactor evidence="1">
        <name>FAD</name>
        <dbReference type="ChEBI" id="CHEBI:57692"/>
    </cofactor>
</comment>
<evidence type="ECO:0000259" key="6">
    <source>
        <dbReference type="Pfam" id="PF02852"/>
    </source>
</evidence>